<dbReference type="AlphaFoldDB" id="A0A1A9KGW3"/>
<dbReference type="RefSeq" id="WP_064583962.1">
    <property type="nucleotide sequence ID" value="NZ_CP015878.1"/>
</dbReference>
<accession>A0A1A9KGW3</accession>
<organism evidence="2 3">
    <name type="scientific">Pseudomonas citronellolis</name>
    <dbReference type="NCBI Taxonomy" id="53408"/>
    <lineage>
        <taxon>Bacteria</taxon>
        <taxon>Pseudomonadati</taxon>
        <taxon>Pseudomonadota</taxon>
        <taxon>Gammaproteobacteria</taxon>
        <taxon>Pseudomonadales</taxon>
        <taxon>Pseudomonadaceae</taxon>
        <taxon>Pseudomonas</taxon>
    </lineage>
</organism>
<feature type="compositionally biased region" description="Polar residues" evidence="1">
    <location>
        <begin position="70"/>
        <end position="87"/>
    </location>
</feature>
<protein>
    <submittedName>
        <fullName evidence="2">Uncharacterized protein</fullName>
    </submittedName>
</protein>
<evidence type="ECO:0000313" key="3">
    <source>
        <dbReference type="Proteomes" id="UP000077748"/>
    </source>
</evidence>
<feature type="region of interest" description="Disordered" evidence="1">
    <location>
        <begin position="68"/>
        <end position="104"/>
    </location>
</feature>
<sequence length="104" mass="10954">MAGRPKGLPKTGGRRKGTPNKATADIKAIAQQYGEESILGLIEIARDIEAPHAARVAAYKDILDRGYGKPTQSVDLSSTDGTMTPKSLSDFYAGIPPEPESGPS</sequence>
<feature type="region of interest" description="Disordered" evidence="1">
    <location>
        <begin position="1"/>
        <end position="22"/>
    </location>
</feature>
<reference evidence="2 3" key="1">
    <citation type="submission" date="2016-05" db="EMBL/GenBank/DDBJ databases">
        <title>Genome Sequence of Pseudomonas citronellolis Strain SJTE-3, an Estrogens and Persistent Organic Pollutants degradation strain.</title>
        <authorList>
            <person name="Liang R."/>
        </authorList>
    </citation>
    <scope>NUCLEOTIDE SEQUENCE [LARGE SCALE GENOMIC DNA]</scope>
    <source>
        <strain evidence="2 3">SJTE-3</strain>
    </source>
</reference>
<dbReference type="Proteomes" id="UP000077748">
    <property type="component" value="Chromosome"/>
</dbReference>
<proteinExistence type="predicted"/>
<evidence type="ECO:0000313" key="2">
    <source>
        <dbReference type="EMBL" id="ANI16671.1"/>
    </source>
</evidence>
<gene>
    <name evidence="2" type="ORF">A9C11_23080</name>
</gene>
<evidence type="ECO:0000256" key="1">
    <source>
        <dbReference type="SAM" id="MobiDB-lite"/>
    </source>
</evidence>
<dbReference type="EMBL" id="CP015878">
    <property type="protein sequence ID" value="ANI16671.1"/>
    <property type="molecule type" value="Genomic_DNA"/>
</dbReference>
<name>A0A1A9KGW3_9PSED</name>